<evidence type="ECO:0000313" key="2">
    <source>
        <dbReference type="Proteomes" id="UP001430990"/>
    </source>
</evidence>
<gene>
    <name evidence="1" type="ORF">BjapCC829_24455</name>
</gene>
<protein>
    <submittedName>
        <fullName evidence="1">Uncharacterized protein</fullName>
    </submittedName>
</protein>
<reference evidence="1" key="1">
    <citation type="submission" date="2021-11" db="EMBL/GenBank/DDBJ databases">
        <title>Australian commercial rhizobial inoculants.</title>
        <authorList>
            <person name="Kohlmeier M.G."/>
            <person name="O'Hara G.W."/>
            <person name="Colombi E."/>
            <person name="Ramsay J.P."/>
            <person name="Terpolilli J."/>
        </authorList>
    </citation>
    <scope>NUCLEOTIDE SEQUENCE</scope>
    <source>
        <strain evidence="1">CC829</strain>
    </source>
</reference>
<accession>A0ABY3QDX1</accession>
<proteinExistence type="predicted"/>
<dbReference type="EMBL" id="CP088100">
    <property type="protein sequence ID" value="UFW83131.1"/>
    <property type="molecule type" value="Genomic_DNA"/>
</dbReference>
<dbReference type="Proteomes" id="UP001430990">
    <property type="component" value="Chromosome"/>
</dbReference>
<dbReference type="RefSeq" id="WP_187387692.1">
    <property type="nucleotide sequence ID" value="NZ_CP088100.1"/>
</dbReference>
<keyword evidence="2" id="KW-1185">Reference proteome</keyword>
<sequence length="166" mass="18066">MHSSFSVGAKQVLFGLVQREQPTDISMARRIASSGFDTSGKTLAERHHRKFVTPARGNLPRVFYVVAVAMIKGSLLFRTAAGLTIAVGILREVFCPTTGKVSLRTPSMHCASLLQHRHCERSEAIQNPSAEALWIASSQELLAMTARVAMGFGSPDEAKRNPGFVQ</sequence>
<name>A0ABY3QDX1_9BRAD</name>
<evidence type="ECO:0000313" key="1">
    <source>
        <dbReference type="EMBL" id="UFW83131.1"/>
    </source>
</evidence>
<organism evidence="1 2">
    <name type="scientific">Bradyrhizobium barranii</name>
    <dbReference type="NCBI Taxonomy" id="2992140"/>
    <lineage>
        <taxon>Bacteria</taxon>
        <taxon>Pseudomonadati</taxon>
        <taxon>Pseudomonadota</taxon>
        <taxon>Alphaproteobacteria</taxon>
        <taxon>Hyphomicrobiales</taxon>
        <taxon>Nitrobacteraceae</taxon>
        <taxon>Bradyrhizobium</taxon>
    </lineage>
</organism>